<dbReference type="OrthoDB" id="5177790at2"/>
<evidence type="ECO:0000313" key="1">
    <source>
        <dbReference type="EMBL" id="PXA63925.1"/>
    </source>
</evidence>
<dbReference type="Proteomes" id="UP000246303">
    <property type="component" value="Unassembled WGS sequence"/>
</dbReference>
<accession>A0A2V3DLX5</accession>
<protein>
    <recommendedName>
        <fullName evidence="3">NERD domain-containing protein</fullName>
    </recommendedName>
</protein>
<sequence length="782" mass="87636">MTDIPADEPMYIRLLEQELAALHELTGKAESLEETQKITTHHRDMAVQKVRGIIAGLDAFDAVGNLLLASLPVDNDAYVESQHESLSSVPELAALLFAEQQPREVGQATQTSGHHLAELHDNLQALLRLESRRLHIELRIDDDKFAAEHYVSGGNVPSRIESRMRLSTVATELYVRNRQYPDKERALISDLFSPPGIDSALREIVGYGVDDALQLFDSTASRLHHRLRGSYSAASSFLEEQLQVNDDVRSVIEKSGKEEAEAMNQLIHVAAFQDLANFGSFSAQELANESIMDLALVEKILTDFSFDIDAQSENVVSAFLAGDNLVKRKPFASRRVDGERRWLLIQPTSFLYGIRPALEDALNRSASANRYTDHRGSLLESKGLAELVKLLNPDVAYQSVYYQGREGNQQFEGDGLLLIDRFALIVEMKSKPRSPAFLTGNPGRMFLDLKQIVLAANRQANRLGSLLDDGQPFSLQKATPLDGKGLPLPRQQNVEIPVVAGREILTIVLSLDDLNAVSTVVEELNRSGLLENPGNPPWITNQHDLEIIGEVIDRPSEFIHYLLRRREANIAGSFRATEELDYFMMYLTRGLYSDSNETGITVLPSLTDELNAWYEFTRGDRTNESAKPRQPIPMRLASLLNSLNDHRPYGWLSVSVDLLDLDGELRNEIADIPMSLRNATRADGQEHAKFVGFGVNSPGKRRGILFLSFPPRISRDSAIRDINRRLRLRKHAHRLDYLAVVSFGQRTAPFDIFAFNDSVWEPNAELDELCRKAGYKLIDPTP</sequence>
<proteinExistence type="predicted"/>
<dbReference type="EMBL" id="QHLZ01000020">
    <property type="protein sequence ID" value="PXA63925.1"/>
    <property type="molecule type" value="Genomic_DNA"/>
</dbReference>
<comment type="caution">
    <text evidence="1">The sequence shown here is derived from an EMBL/GenBank/DDBJ whole genome shotgun (WGS) entry which is preliminary data.</text>
</comment>
<evidence type="ECO:0008006" key="3">
    <source>
        <dbReference type="Google" id="ProtNLM"/>
    </source>
</evidence>
<name>A0A2V3DLX5_9MICC</name>
<gene>
    <name evidence="1" type="ORF">CVS29_17880</name>
</gene>
<keyword evidence="2" id="KW-1185">Reference proteome</keyword>
<dbReference type="AlphaFoldDB" id="A0A2V3DLX5"/>
<dbReference type="RefSeq" id="WP_110107956.1">
    <property type="nucleotide sequence ID" value="NZ_JACBZZ010000001.1"/>
</dbReference>
<reference evidence="1 2" key="1">
    <citation type="submission" date="2018-05" db="EMBL/GenBank/DDBJ databases">
        <title>Genetic diversity of glacier-inhabiting Cryobacterium bacteria in China and description of Cryobacterium mengkeensis sp. nov. and Arthrobacter glacialis sp. nov.</title>
        <authorList>
            <person name="Liu Q."/>
            <person name="Xin Y.-H."/>
        </authorList>
    </citation>
    <scope>NUCLEOTIDE SEQUENCE [LARGE SCALE GENOMIC DNA]</scope>
    <source>
        <strain evidence="1 2">GP3</strain>
    </source>
</reference>
<evidence type="ECO:0000313" key="2">
    <source>
        <dbReference type="Proteomes" id="UP000246303"/>
    </source>
</evidence>
<organism evidence="1 2">
    <name type="scientific">Arthrobacter psychrochitiniphilus</name>
    <dbReference type="NCBI Taxonomy" id="291045"/>
    <lineage>
        <taxon>Bacteria</taxon>
        <taxon>Bacillati</taxon>
        <taxon>Actinomycetota</taxon>
        <taxon>Actinomycetes</taxon>
        <taxon>Micrococcales</taxon>
        <taxon>Micrococcaceae</taxon>
        <taxon>Arthrobacter</taxon>
    </lineage>
</organism>